<evidence type="ECO:0008006" key="5">
    <source>
        <dbReference type="Google" id="ProtNLM"/>
    </source>
</evidence>
<name>A0A9W6NHC4_9PSED</name>
<dbReference type="AlphaFoldDB" id="A0A9W6NHC4"/>
<feature type="signal peptide" evidence="2">
    <location>
        <begin position="1"/>
        <end position="21"/>
    </location>
</feature>
<proteinExistence type="predicted"/>
<feature type="region of interest" description="Disordered" evidence="1">
    <location>
        <begin position="85"/>
        <end position="118"/>
    </location>
</feature>
<dbReference type="EMBL" id="BSFN01000013">
    <property type="protein sequence ID" value="GLK90747.1"/>
    <property type="molecule type" value="Genomic_DNA"/>
</dbReference>
<dbReference type="PROSITE" id="PS51257">
    <property type="entry name" value="PROKAR_LIPOPROTEIN"/>
    <property type="match status" value="1"/>
</dbReference>
<dbReference type="Proteomes" id="UP001143328">
    <property type="component" value="Unassembled WGS sequence"/>
</dbReference>
<accession>A0A9W6NHC4</accession>
<reference evidence="3" key="2">
    <citation type="submission" date="2023-01" db="EMBL/GenBank/DDBJ databases">
        <authorList>
            <person name="Sun Q."/>
            <person name="Evtushenko L."/>
        </authorList>
    </citation>
    <scope>NUCLEOTIDE SEQUENCE</scope>
    <source>
        <strain evidence="3">VKM B-2935</strain>
    </source>
</reference>
<evidence type="ECO:0000313" key="4">
    <source>
        <dbReference type="Proteomes" id="UP001143328"/>
    </source>
</evidence>
<feature type="chain" id="PRO_5040795488" description="Lipoprotein" evidence="2">
    <location>
        <begin position="22"/>
        <end position="118"/>
    </location>
</feature>
<gene>
    <name evidence="3" type="ORF">GCM10017655_38110</name>
</gene>
<keyword evidence="4" id="KW-1185">Reference proteome</keyword>
<organism evidence="3 4">
    <name type="scientific">Pseudomonas turukhanskensis</name>
    <dbReference type="NCBI Taxonomy" id="1806536"/>
    <lineage>
        <taxon>Bacteria</taxon>
        <taxon>Pseudomonadati</taxon>
        <taxon>Pseudomonadota</taxon>
        <taxon>Gammaproteobacteria</taxon>
        <taxon>Pseudomonadales</taxon>
        <taxon>Pseudomonadaceae</taxon>
        <taxon>Pseudomonas</taxon>
    </lineage>
</organism>
<evidence type="ECO:0000313" key="3">
    <source>
        <dbReference type="EMBL" id="GLK90747.1"/>
    </source>
</evidence>
<evidence type="ECO:0000256" key="2">
    <source>
        <dbReference type="SAM" id="SignalP"/>
    </source>
</evidence>
<keyword evidence="2" id="KW-0732">Signal</keyword>
<comment type="caution">
    <text evidence="3">The sequence shown here is derived from an EMBL/GenBank/DDBJ whole genome shotgun (WGS) entry which is preliminary data.</text>
</comment>
<evidence type="ECO:0000256" key="1">
    <source>
        <dbReference type="SAM" id="MobiDB-lite"/>
    </source>
</evidence>
<dbReference type="RefSeq" id="WP_271196926.1">
    <property type="nucleotide sequence ID" value="NZ_BSFN01000013.1"/>
</dbReference>
<protein>
    <recommendedName>
        <fullName evidence="5">Lipoprotein</fullName>
    </recommendedName>
</protein>
<sequence>MRSFLLLIPILALLAACQSSYEYLVAQGYPEPFAAGYNDGCGSGRQAAGAITGGFKKDVPRYLKDAQYAEGWSDGFRQCQAEMASAQQRAYEEQRNSDRDEKWEHDTDQAMAKALRSR</sequence>
<feature type="compositionally biased region" description="Basic and acidic residues" evidence="1">
    <location>
        <begin position="90"/>
        <end position="108"/>
    </location>
</feature>
<reference evidence="3" key="1">
    <citation type="journal article" date="2014" name="Int. J. Syst. Evol. Microbiol.">
        <title>Complete genome sequence of Corynebacterium casei LMG S-19264T (=DSM 44701T), isolated from a smear-ripened cheese.</title>
        <authorList>
            <consortium name="US DOE Joint Genome Institute (JGI-PGF)"/>
            <person name="Walter F."/>
            <person name="Albersmeier A."/>
            <person name="Kalinowski J."/>
            <person name="Ruckert C."/>
        </authorList>
    </citation>
    <scope>NUCLEOTIDE SEQUENCE</scope>
    <source>
        <strain evidence="3">VKM B-2935</strain>
    </source>
</reference>